<evidence type="ECO:0008006" key="5">
    <source>
        <dbReference type="Google" id="ProtNLM"/>
    </source>
</evidence>
<evidence type="ECO:0000313" key="3">
    <source>
        <dbReference type="Proteomes" id="UP000276194"/>
    </source>
</evidence>
<reference evidence="3 4" key="1">
    <citation type="submission" date="2018-08" db="EMBL/GenBank/DDBJ databases">
        <title>Recombination of ecologically and evolutionarily significant loci maintains genetic cohesion in the Pseudomonas syringae species complex.</title>
        <authorList>
            <person name="Dillon M."/>
            <person name="Thakur S."/>
            <person name="Almeida R.N.D."/>
            <person name="Weir B.S."/>
            <person name="Guttman D.S."/>
        </authorList>
    </citation>
    <scope>NUCLEOTIDE SEQUENCE [LARGE SCALE GENOMIC DNA]</scope>
    <source>
        <strain evidence="1 4">ICMP 535</strain>
        <strain evidence="2 3">ICMP 6941</strain>
    </source>
</reference>
<evidence type="ECO:0000313" key="4">
    <source>
        <dbReference type="Proteomes" id="UP000279553"/>
    </source>
</evidence>
<accession>A0A3M4KTG1</accession>
<dbReference type="AlphaFoldDB" id="A0A3M4KTG1"/>
<organism evidence="1 4">
    <name type="scientific">Pseudomonas amygdali pv. mori</name>
    <dbReference type="NCBI Taxonomy" id="34065"/>
    <lineage>
        <taxon>Bacteria</taxon>
        <taxon>Pseudomonadati</taxon>
        <taxon>Pseudomonadota</taxon>
        <taxon>Gammaproteobacteria</taxon>
        <taxon>Pseudomonadales</taxon>
        <taxon>Pseudomonadaceae</taxon>
        <taxon>Pseudomonas</taxon>
        <taxon>Pseudomonas amygdali</taxon>
    </lineage>
</organism>
<name>A0A3M4KTG1_PSEA0</name>
<dbReference type="RefSeq" id="WP_122323147.1">
    <property type="nucleotide sequence ID" value="NZ_RBRD01000264.1"/>
</dbReference>
<sequence length="142" mass="15808">MKKLSIIVVTMVLAALVGCGEPKMNKVMPATATADAVYSEKTSRYLDKDVGRPKAESIQLTFWNEPGNRDTGYMSLLINGVQKVRPIDNIGGYSRQTAGTDAFKFVYENGKWSAYVSENDIETHSNHPEEFFAGVAQILRHY</sequence>
<dbReference type="EMBL" id="RBTD01000438">
    <property type="protein sequence ID" value="RMT13042.1"/>
    <property type="molecule type" value="Genomic_DNA"/>
</dbReference>
<evidence type="ECO:0000313" key="1">
    <source>
        <dbReference type="EMBL" id="RMQ32394.1"/>
    </source>
</evidence>
<dbReference type="EMBL" id="RBRD01000264">
    <property type="protein sequence ID" value="RMQ32394.1"/>
    <property type="molecule type" value="Genomic_DNA"/>
</dbReference>
<gene>
    <name evidence="2" type="ORF">ALP52_02123</name>
    <name evidence="1" type="ORF">ALQ05_01827</name>
</gene>
<proteinExistence type="predicted"/>
<dbReference type="Proteomes" id="UP000276194">
    <property type="component" value="Unassembled WGS sequence"/>
</dbReference>
<dbReference type="Proteomes" id="UP000279553">
    <property type="component" value="Unassembled WGS sequence"/>
</dbReference>
<evidence type="ECO:0000313" key="2">
    <source>
        <dbReference type="EMBL" id="RMT13042.1"/>
    </source>
</evidence>
<comment type="caution">
    <text evidence="1">The sequence shown here is derived from an EMBL/GenBank/DDBJ whole genome shotgun (WGS) entry which is preliminary data.</text>
</comment>
<dbReference type="PROSITE" id="PS51257">
    <property type="entry name" value="PROKAR_LIPOPROTEIN"/>
    <property type="match status" value="1"/>
</dbReference>
<protein>
    <recommendedName>
        <fullName evidence="5">Lipoprotein</fullName>
    </recommendedName>
</protein>